<feature type="region of interest" description="Disordered" evidence="2">
    <location>
        <begin position="1"/>
        <end position="25"/>
    </location>
</feature>
<keyword evidence="1" id="KW-0534">Nitrate assimilation</keyword>
<evidence type="ECO:0000313" key="3">
    <source>
        <dbReference type="EMBL" id="MDS1270807.1"/>
    </source>
</evidence>
<dbReference type="PANTHER" id="PTHR43680">
    <property type="entry name" value="NITRATE REDUCTASE MOLYBDENUM COFACTOR ASSEMBLY CHAPERONE"/>
    <property type="match status" value="1"/>
</dbReference>
<dbReference type="NCBIfam" id="TIGR00684">
    <property type="entry name" value="narJ"/>
    <property type="match status" value="1"/>
</dbReference>
<protein>
    <submittedName>
        <fullName evidence="3">Nitrate reductase molybdenum cofactor assembly chaperone</fullName>
    </submittedName>
</protein>
<dbReference type="InterPro" id="IPR020945">
    <property type="entry name" value="DMSO/NO3_reduct_chaperone"/>
</dbReference>
<dbReference type="RefSeq" id="WP_310912353.1">
    <property type="nucleotide sequence ID" value="NZ_JAVLVT010000004.1"/>
</dbReference>
<dbReference type="InterPro" id="IPR036411">
    <property type="entry name" value="TorD-like_sf"/>
</dbReference>
<dbReference type="Gene3D" id="1.10.3480.10">
    <property type="entry name" value="TorD-like"/>
    <property type="match status" value="1"/>
</dbReference>
<accession>A0ABU2H671</accession>
<feature type="compositionally biased region" description="Basic and acidic residues" evidence="2">
    <location>
        <begin position="197"/>
        <end position="207"/>
    </location>
</feature>
<sequence>MNPIRNLWTPKRGPDAPTPNEQGTDTNTAVTWQAAAQLLCYPDERLYARLDTVAAAVHALPAGTVRAGLAGTVDYLRRAEVLEAQAHYVDTFDLRRRRALHLTYYTDGDTRRRGHALARIQECYTAAGWRVASGELPDHLGVLLEFSARGDARRGQELLVEFRPGLELLHTELQQYGTPYAGVLAVVLATLPSASQRQREDARRIAEEGPPVEDVGLEPYGGPVALGMPTVGVPDDSAGGEQR</sequence>
<dbReference type="EMBL" id="JAVLVT010000004">
    <property type="protein sequence ID" value="MDS1270807.1"/>
    <property type="molecule type" value="Genomic_DNA"/>
</dbReference>
<organism evidence="3 4">
    <name type="scientific">Lipingzhangella rawalii</name>
    <dbReference type="NCBI Taxonomy" id="2055835"/>
    <lineage>
        <taxon>Bacteria</taxon>
        <taxon>Bacillati</taxon>
        <taxon>Actinomycetota</taxon>
        <taxon>Actinomycetes</taxon>
        <taxon>Streptosporangiales</taxon>
        <taxon>Nocardiopsidaceae</taxon>
        <taxon>Lipingzhangella</taxon>
    </lineage>
</organism>
<proteinExistence type="predicted"/>
<dbReference type="InterPro" id="IPR003765">
    <property type="entry name" value="NO3_reductase_chaperone_NarJ"/>
</dbReference>
<dbReference type="PANTHER" id="PTHR43680:SF2">
    <property type="entry name" value="NITRATE REDUCTASE MOLYBDENUM COFACTOR ASSEMBLY CHAPERONE NARJ"/>
    <property type="match status" value="1"/>
</dbReference>
<evidence type="ECO:0000313" key="4">
    <source>
        <dbReference type="Proteomes" id="UP001250214"/>
    </source>
</evidence>
<reference evidence="4" key="1">
    <citation type="submission" date="2023-07" db="EMBL/GenBank/DDBJ databases">
        <title>Novel species in the genus Lipingzhangella isolated from Sambhar Salt Lake.</title>
        <authorList>
            <person name="Jiya N."/>
            <person name="Kajale S."/>
            <person name="Sharma A."/>
        </authorList>
    </citation>
    <scope>NUCLEOTIDE SEQUENCE [LARGE SCALE GENOMIC DNA]</scope>
    <source>
        <strain evidence="4">LS1_29</strain>
    </source>
</reference>
<gene>
    <name evidence="3" type="primary">narJ</name>
    <name evidence="3" type="ORF">RIF23_10895</name>
</gene>
<comment type="caution">
    <text evidence="3">The sequence shown here is derived from an EMBL/GenBank/DDBJ whole genome shotgun (WGS) entry which is preliminary data.</text>
</comment>
<dbReference type="SUPFAM" id="SSF89155">
    <property type="entry name" value="TorD-like"/>
    <property type="match status" value="1"/>
</dbReference>
<name>A0ABU2H671_9ACTN</name>
<feature type="region of interest" description="Disordered" evidence="2">
    <location>
        <begin position="197"/>
        <end position="243"/>
    </location>
</feature>
<dbReference type="Proteomes" id="UP001250214">
    <property type="component" value="Unassembled WGS sequence"/>
</dbReference>
<dbReference type="Pfam" id="PF02613">
    <property type="entry name" value="Nitrate_red_del"/>
    <property type="match status" value="1"/>
</dbReference>
<evidence type="ECO:0000256" key="1">
    <source>
        <dbReference type="ARBA" id="ARBA00023063"/>
    </source>
</evidence>
<evidence type="ECO:0000256" key="2">
    <source>
        <dbReference type="SAM" id="MobiDB-lite"/>
    </source>
</evidence>
<keyword evidence="4" id="KW-1185">Reference proteome</keyword>